<dbReference type="STRING" id="319795.Dgeo_0249"/>
<keyword evidence="3 4" id="KW-0472">Membrane</keyword>
<feature type="domain" description="Major facilitator superfamily (MFS) profile" evidence="5">
    <location>
        <begin position="23"/>
        <end position="410"/>
    </location>
</feature>
<evidence type="ECO:0000259" key="5">
    <source>
        <dbReference type="PROSITE" id="PS50850"/>
    </source>
</evidence>
<feature type="transmembrane region" description="Helical" evidence="4">
    <location>
        <begin position="294"/>
        <end position="313"/>
    </location>
</feature>
<evidence type="ECO:0000256" key="4">
    <source>
        <dbReference type="SAM" id="Phobius"/>
    </source>
</evidence>
<dbReference type="EMBL" id="CP000359">
    <property type="protein sequence ID" value="ABF44552.1"/>
    <property type="molecule type" value="Genomic_DNA"/>
</dbReference>
<protein>
    <submittedName>
        <fullName evidence="6">Major facilitator superfamily MFS_1</fullName>
    </submittedName>
</protein>
<proteinExistence type="predicted"/>
<feature type="transmembrane region" description="Helical" evidence="4">
    <location>
        <begin position="387"/>
        <end position="408"/>
    </location>
</feature>
<dbReference type="Proteomes" id="UP000002431">
    <property type="component" value="Chromosome"/>
</dbReference>
<feature type="transmembrane region" description="Helical" evidence="4">
    <location>
        <begin position="145"/>
        <end position="165"/>
    </location>
</feature>
<keyword evidence="7" id="KW-1185">Reference proteome</keyword>
<feature type="transmembrane region" description="Helical" evidence="4">
    <location>
        <begin position="117"/>
        <end position="136"/>
    </location>
</feature>
<feature type="transmembrane region" description="Helical" evidence="4">
    <location>
        <begin position="319"/>
        <end position="340"/>
    </location>
</feature>
<keyword evidence="2 4" id="KW-1133">Transmembrane helix</keyword>
<evidence type="ECO:0000313" key="7">
    <source>
        <dbReference type="Proteomes" id="UP000002431"/>
    </source>
</evidence>
<feature type="transmembrane region" description="Helical" evidence="4">
    <location>
        <begin position="229"/>
        <end position="250"/>
    </location>
</feature>
<dbReference type="HOGENOM" id="CLU_025894_0_0_0"/>
<dbReference type="eggNOG" id="COG2814">
    <property type="taxonomic scope" value="Bacteria"/>
</dbReference>
<keyword evidence="1 4" id="KW-0812">Transmembrane</keyword>
<feature type="transmembrane region" description="Helical" evidence="4">
    <location>
        <begin position="185"/>
        <end position="208"/>
    </location>
</feature>
<accession>Q1J1T2</accession>
<reference evidence="6" key="1">
    <citation type="submission" date="2006-04" db="EMBL/GenBank/DDBJ databases">
        <title>Complete sequence of chromosome of Deinococcus geothermalis DSM 11300.</title>
        <authorList>
            <consortium name="US DOE Joint Genome Institute"/>
            <person name="Copeland A."/>
            <person name="Lucas S."/>
            <person name="Lapidus A."/>
            <person name="Barry K."/>
            <person name="Detter J.C."/>
            <person name="Glavina del Rio T."/>
            <person name="Hammon N."/>
            <person name="Israni S."/>
            <person name="Dalin E."/>
            <person name="Tice H."/>
            <person name="Pitluck S."/>
            <person name="Brettin T."/>
            <person name="Bruce D."/>
            <person name="Han C."/>
            <person name="Tapia R."/>
            <person name="Saunders E."/>
            <person name="Gilna P."/>
            <person name="Schmutz J."/>
            <person name="Larimer F."/>
            <person name="Land M."/>
            <person name="Hauser L."/>
            <person name="Kyrpides N."/>
            <person name="Kim E."/>
            <person name="Daly M.J."/>
            <person name="Fredrickson J.K."/>
            <person name="Makarova K.S."/>
            <person name="Gaidamakova E.K."/>
            <person name="Zhai M."/>
            <person name="Richardson P."/>
        </authorList>
    </citation>
    <scope>NUCLEOTIDE SEQUENCE</scope>
    <source>
        <strain evidence="6">DSM 11300</strain>
    </source>
</reference>
<dbReference type="PANTHER" id="PTHR23525:SF1">
    <property type="entry name" value="NODULIN-LIKE DOMAIN-CONTAINING PROTEIN"/>
    <property type="match status" value="1"/>
</dbReference>
<dbReference type="AlphaFoldDB" id="Q1J1T2"/>
<organism evidence="6 7">
    <name type="scientific">Deinococcus geothermalis (strain DSM 11300 / CIP 105573 / AG-3a)</name>
    <dbReference type="NCBI Taxonomy" id="319795"/>
    <lineage>
        <taxon>Bacteria</taxon>
        <taxon>Thermotogati</taxon>
        <taxon>Deinococcota</taxon>
        <taxon>Deinococci</taxon>
        <taxon>Deinococcales</taxon>
        <taxon>Deinococcaceae</taxon>
        <taxon>Deinococcus</taxon>
    </lineage>
</organism>
<dbReference type="Gene3D" id="1.20.1250.20">
    <property type="entry name" value="MFS general substrate transporter like domains"/>
    <property type="match status" value="2"/>
</dbReference>
<gene>
    <name evidence="6" type="ordered locus">Dgeo_0249</name>
</gene>
<evidence type="ECO:0000256" key="3">
    <source>
        <dbReference type="ARBA" id="ARBA00023136"/>
    </source>
</evidence>
<dbReference type="KEGG" id="dge:Dgeo_0249"/>
<evidence type="ECO:0000313" key="6">
    <source>
        <dbReference type="EMBL" id="ABF44552.1"/>
    </source>
</evidence>
<feature type="transmembrane region" description="Helical" evidence="4">
    <location>
        <begin position="61"/>
        <end position="80"/>
    </location>
</feature>
<dbReference type="PROSITE" id="PS50850">
    <property type="entry name" value="MFS"/>
    <property type="match status" value="1"/>
</dbReference>
<dbReference type="GO" id="GO:0022857">
    <property type="term" value="F:transmembrane transporter activity"/>
    <property type="evidence" value="ECO:0007669"/>
    <property type="project" value="InterPro"/>
</dbReference>
<dbReference type="InterPro" id="IPR036259">
    <property type="entry name" value="MFS_trans_sf"/>
</dbReference>
<feature type="transmembrane region" description="Helical" evidence="4">
    <location>
        <begin position="92"/>
        <end position="111"/>
    </location>
</feature>
<dbReference type="PANTHER" id="PTHR23525">
    <property type="entry name" value="TRANSPORTER, PUTATIVE-RELATED"/>
    <property type="match status" value="1"/>
</dbReference>
<sequence>MALPSHSQSCQAEVPMTWRFSRQVWLYLTSAFTFGLSQAFAALFLNFYLRALGLGAEWQGLVNALPALTLACLSLPAVALARRISNARTLQLGSVLSLIGAVLLSLSAGPLAAIVGALVQGAGAALLSVAGAPFMANNSDERSRVTLFSVQSALMTGAGFLGNLLGGRVPELYAAATGAAPDGLAALRAALLVSAAFQLVGLLPVLFLRPSGRPRPQGRSFAVRDKGTMTRLVAPNVLVGLGAGATIPFLNVFIEGKFHVDYASLGTLFAWTSLATAATVLVQPLLVRRLGQLPAVLVVQAASLPFLAVLGFAPQLWMVSAALFTRGALMNAAGPVYSAYAMSALPDEDRAMYSAVNTIAWDLCWAISSLLSGVVRGLLPFDAAFRVLFAWTILMYAASVLVIFLGLYRRVYRRERRLAPTVAAGPPS</sequence>
<feature type="transmembrane region" description="Helical" evidence="4">
    <location>
        <begin position="352"/>
        <end position="375"/>
    </location>
</feature>
<evidence type="ECO:0000256" key="1">
    <source>
        <dbReference type="ARBA" id="ARBA00022692"/>
    </source>
</evidence>
<dbReference type="Pfam" id="PF07690">
    <property type="entry name" value="MFS_1"/>
    <property type="match status" value="2"/>
</dbReference>
<feature type="transmembrane region" description="Helical" evidence="4">
    <location>
        <begin position="262"/>
        <end position="282"/>
    </location>
</feature>
<name>Q1J1T2_DEIGD</name>
<dbReference type="InterPro" id="IPR011701">
    <property type="entry name" value="MFS"/>
</dbReference>
<feature type="transmembrane region" description="Helical" evidence="4">
    <location>
        <begin position="24"/>
        <end position="49"/>
    </location>
</feature>
<dbReference type="SUPFAM" id="SSF103473">
    <property type="entry name" value="MFS general substrate transporter"/>
    <property type="match status" value="1"/>
</dbReference>
<dbReference type="InterPro" id="IPR020846">
    <property type="entry name" value="MFS_dom"/>
</dbReference>
<evidence type="ECO:0000256" key="2">
    <source>
        <dbReference type="ARBA" id="ARBA00022989"/>
    </source>
</evidence>